<dbReference type="InterPro" id="IPR026904">
    <property type="entry name" value="MnmG_C"/>
</dbReference>
<comment type="function">
    <text evidence="2 12">NAD-binding protein involved in the addition of a carboxymethylaminomethyl (cmnm) group at the wobble position (U34) of certain tRNAs, forming tRNA-cmnm(5)s(2)U34.</text>
</comment>
<dbReference type="NCBIfam" id="TIGR00136">
    <property type="entry name" value="mnmG_gidA"/>
    <property type="match status" value="1"/>
</dbReference>
<accession>A0A094YS63</accession>
<dbReference type="Pfam" id="PF13932">
    <property type="entry name" value="SAM_GIDA_C"/>
    <property type="match status" value="1"/>
</dbReference>
<dbReference type="PANTHER" id="PTHR11806">
    <property type="entry name" value="GLUCOSE INHIBITED DIVISION PROTEIN A"/>
    <property type="match status" value="1"/>
</dbReference>
<proteinExistence type="inferred from homology"/>
<dbReference type="InterPro" id="IPR004416">
    <property type="entry name" value="MnmG"/>
</dbReference>
<feature type="region of interest" description="Disordered" evidence="13">
    <location>
        <begin position="206"/>
        <end position="225"/>
    </location>
</feature>
<dbReference type="InterPro" id="IPR047001">
    <property type="entry name" value="MnmG_C_subdom"/>
</dbReference>
<dbReference type="SUPFAM" id="SSF51905">
    <property type="entry name" value="FAD/NAD(P)-binding domain"/>
    <property type="match status" value="1"/>
</dbReference>
<evidence type="ECO:0000313" key="17">
    <source>
        <dbReference type="Proteomes" id="UP000002754"/>
    </source>
</evidence>
<dbReference type="HAMAP" id="MF_00129">
    <property type="entry name" value="MnmG_GidA"/>
    <property type="match status" value="1"/>
</dbReference>
<dbReference type="FunFam" id="1.10.150.570:FF:000001">
    <property type="entry name" value="tRNA uridine 5-carboxymethylaminomethyl modification enzyme MnmG"/>
    <property type="match status" value="1"/>
</dbReference>
<dbReference type="SMART" id="SM01228">
    <property type="entry name" value="GIDA_assoc_3"/>
    <property type="match status" value="1"/>
</dbReference>
<dbReference type="Gene3D" id="1.10.10.1800">
    <property type="entry name" value="tRNA uridine 5-carboxymethylaminomethyl modification enzyme MnmG/GidA"/>
    <property type="match status" value="1"/>
</dbReference>
<evidence type="ECO:0000256" key="2">
    <source>
        <dbReference type="ARBA" id="ARBA00003717"/>
    </source>
</evidence>
<dbReference type="InterPro" id="IPR020595">
    <property type="entry name" value="MnmG-rel_CS"/>
</dbReference>
<dbReference type="Gene3D" id="1.10.150.570">
    <property type="entry name" value="GidA associated domain, C-terminal subdomain"/>
    <property type="match status" value="1"/>
</dbReference>
<feature type="compositionally biased region" description="Polar residues" evidence="13">
    <location>
        <begin position="207"/>
        <end position="218"/>
    </location>
</feature>
<feature type="binding site" evidence="12">
    <location>
        <begin position="14"/>
        <end position="19"/>
    </location>
    <ligand>
        <name>FAD</name>
        <dbReference type="ChEBI" id="CHEBI:57692"/>
    </ligand>
</feature>
<dbReference type="EMBL" id="JALP01000188">
    <property type="protein sequence ID" value="THG89958.1"/>
    <property type="molecule type" value="Genomic_DNA"/>
</dbReference>
<dbReference type="InterPro" id="IPR036188">
    <property type="entry name" value="FAD/NAD-bd_sf"/>
</dbReference>
<dbReference type="GO" id="GO:0050660">
    <property type="term" value="F:flavin adenine dinucleotide binding"/>
    <property type="evidence" value="ECO:0007669"/>
    <property type="project" value="UniProtKB-UniRule"/>
</dbReference>
<comment type="caution">
    <text evidence="15">The sequence shown here is derived from an EMBL/GenBank/DDBJ whole genome shotgun (WGS) entry which is preliminary data.</text>
</comment>
<dbReference type="Gene3D" id="3.50.50.60">
    <property type="entry name" value="FAD/NAD(P)-binding domain"/>
    <property type="match status" value="2"/>
</dbReference>
<evidence type="ECO:0000313" key="15">
    <source>
        <dbReference type="EMBL" id="KGA96307.1"/>
    </source>
</evidence>
<feature type="binding site" evidence="12">
    <location>
        <position position="370"/>
    </location>
    <ligand>
        <name>FAD</name>
        <dbReference type="ChEBI" id="CHEBI:57692"/>
    </ligand>
</feature>
<evidence type="ECO:0000256" key="8">
    <source>
        <dbReference type="ARBA" id="ARBA00022827"/>
    </source>
</evidence>
<evidence type="ECO:0000256" key="11">
    <source>
        <dbReference type="ARBA" id="ARBA00031800"/>
    </source>
</evidence>
<dbReference type="STRING" id="1218173.BALCAV_0217090"/>
<evidence type="ECO:0000313" key="16">
    <source>
        <dbReference type="EMBL" id="THG89958.1"/>
    </source>
</evidence>
<feature type="binding site" evidence="12">
    <location>
        <begin position="273"/>
        <end position="287"/>
    </location>
    <ligand>
        <name>NAD(+)</name>
        <dbReference type="ChEBI" id="CHEBI:57540"/>
    </ligand>
</feature>
<feature type="binding site" evidence="12">
    <location>
        <position position="126"/>
    </location>
    <ligand>
        <name>FAD</name>
        <dbReference type="ChEBI" id="CHEBI:57692"/>
    </ligand>
</feature>
<evidence type="ECO:0000259" key="14">
    <source>
        <dbReference type="SMART" id="SM01228"/>
    </source>
</evidence>
<keyword evidence="8 12" id="KW-0274">FAD</keyword>
<sequence>MNYQGGDFDVIVVGAGHAGVEAGLAAARMGANTLILTLNLDAVAFMPCNPSVGGPAKGIVVREIDALGGEMGRNIDKTHIQMRMLNTGKGPAVRALRAQADKFLYQHEMKKTIEEQENLLLRQGMVDRLIIEEGVCKGVITNTGAEYRSQSVVITTGTYLRGRIILGELSYESGPNNMQPSIKLSEHLKELGFDLVRFKTGTPPRVNGSSIDYGQTEIQPGDDKPRAFSYETTKYITDQLPCWLTYTSTETHEIINQNLSRSPMYSGMIEGTGPRYCPSIEDKIVRFNDKPRHQIFLEPEGRNTTEVYVQGLSTSLPEDVQLKMLKSIPGLENVRMMRPGYAIEYDAMVPTQLWPTLETKKVENLFTAGQINGTSGYEEAAGQGIMAGINAARKAKGKEGLILDRSEAYIGVLIDDLVTKGTNEPYRLLTSRAEYRLLLRHDNADLRLTAKGYEIGLISEERFARFEQKKQAIEKEKKRLEGIIIKPSNEVATLLEKANSTPLQEAVRASAFLKRPELTYEDVASVIPASEQELNEDIAEQVEIQVKYEGYIEKQLQQVERAKKMDKKKIPDNLDYFAINGLATEAKQKLSQVRPLSVGQASRVSGVNPSDISILLVYIEQGRLAKID</sequence>
<protein>
    <recommendedName>
        <fullName evidence="4 12">tRNA uridine 5-carboxymethylaminomethyl modification enzyme MnmG</fullName>
    </recommendedName>
    <alternativeName>
        <fullName evidence="11 12">Glucose-inhibited division protein A</fullName>
    </alternativeName>
</protein>
<feature type="domain" description="tRNA uridine 5-carboxymethylaminomethyl modification enzyme C-terminal subdomain" evidence="14">
    <location>
        <begin position="546"/>
        <end position="617"/>
    </location>
</feature>
<reference evidence="15 17" key="1">
    <citation type="journal article" date="2014" name="Genome Announc.">
        <title>Draft Genome Sequence of Bacillus alcalophilus AV1934, a Classic Alkaliphile Isolated from Human Feces in 1934.</title>
        <authorList>
            <person name="Attie O."/>
            <person name="Jayaprakash A."/>
            <person name="Shah H."/>
            <person name="Paulsen I.T."/>
            <person name="Morino M."/>
            <person name="Takahashi Y."/>
            <person name="Narumi I."/>
            <person name="Sachidanandam R."/>
            <person name="Satoh K."/>
            <person name="Ito M."/>
            <person name="Krulwich T.A."/>
        </authorList>
    </citation>
    <scope>NUCLEOTIDE SEQUENCE [LARGE SCALE GENOMIC DNA]</scope>
    <source>
        <strain evidence="15 17">AV1934</strain>
    </source>
</reference>
<name>A0A094YS63_ALKAL</name>
<dbReference type="eggNOG" id="COG0445">
    <property type="taxonomic scope" value="Bacteria"/>
</dbReference>
<evidence type="ECO:0000256" key="10">
    <source>
        <dbReference type="ARBA" id="ARBA00025948"/>
    </source>
</evidence>
<dbReference type="RefSeq" id="WP_003323486.1">
    <property type="nucleotide sequence ID" value="NZ_ALPT02000068.1"/>
</dbReference>
<keyword evidence="6 12" id="KW-0285">Flavoprotein</keyword>
<dbReference type="InterPro" id="IPR044920">
    <property type="entry name" value="MnmG_C_subdom_sf"/>
</dbReference>
<comment type="similarity">
    <text evidence="3 12">Belongs to the MnmG family.</text>
</comment>
<evidence type="ECO:0000256" key="5">
    <source>
        <dbReference type="ARBA" id="ARBA00022490"/>
    </source>
</evidence>
<dbReference type="FunFam" id="3.50.50.60:FF:000002">
    <property type="entry name" value="tRNA uridine 5-carboxymethylaminomethyl modification enzyme MnmG"/>
    <property type="match status" value="1"/>
</dbReference>
<comment type="subunit">
    <text evidence="10 12">Homodimer. Heterotetramer of two MnmE and two MnmG subunits.</text>
</comment>
<organism evidence="15 17">
    <name type="scientific">Alkalihalobacillus alcalophilus ATCC 27647 = CGMCC 1.3604</name>
    <dbReference type="NCBI Taxonomy" id="1218173"/>
    <lineage>
        <taxon>Bacteria</taxon>
        <taxon>Bacillati</taxon>
        <taxon>Bacillota</taxon>
        <taxon>Bacilli</taxon>
        <taxon>Bacillales</taxon>
        <taxon>Bacillaceae</taxon>
        <taxon>Alkalihalobacillus</taxon>
    </lineage>
</organism>
<dbReference type="PRINTS" id="PR00411">
    <property type="entry name" value="PNDRDTASEI"/>
</dbReference>
<dbReference type="Proteomes" id="UP000297014">
    <property type="component" value="Unassembled WGS sequence"/>
</dbReference>
<evidence type="ECO:0000256" key="3">
    <source>
        <dbReference type="ARBA" id="ARBA00007653"/>
    </source>
</evidence>
<evidence type="ECO:0000256" key="1">
    <source>
        <dbReference type="ARBA" id="ARBA00001974"/>
    </source>
</evidence>
<comment type="subcellular location">
    <subcellularLocation>
        <location evidence="12">Cytoplasm</location>
    </subcellularLocation>
</comment>
<evidence type="ECO:0000256" key="13">
    <source>
        <dbReference type="SAM" id="MobiDB-lite"/>
    </source>
</evidence>
<dbReference type="Pfam" id="PF21680">
    <property type="entry name" value="GIDA_C_1st"/>
    <property type="match status" value="1"/>
</dbReference>
<evidence type="ECO:0000313" key="18">
    <source>
        <dbReference type="Proteomes" id="UP000297014"/>
    </source>
</evidence>
<feature type="binding site" evidence="12">
    <location>
        <position position="181"/>
    </location>
    <ligand>
        <name>FAD</name>
        <dbReference type="ChEBI" id="CHEBI:57692"/>
    </ligand>
</feature>
<dbReference type="FunFam" id="1.10.10.1800:FF:000001">
    <property type="entry name" value="tRNA uridine 5-carboxymethylaminomethyl modification enzyme MnmG"/>
    <property type="match status" value="1"/>
</dbReference>
<dbReference type="Pfam" id="PF01134">
    <property type="entry name" value="GIDA"/>
    <property type="match status" value="1"/>
</dbReference>
<evidence type="ECO:0000256" key="9">
    <source>
        <dbReference type="ARBA" id="ARBA00023027"/>
    </source>
</evidence>
<dbReference type="AlphaFoldDB" id="A0A094YS63"/>
<dbReference type="OrthoDB" id="9815560at2"/>
<dbReference type="InterPro" id="IPR049312">
    <property type="entry name" value="GIDA_C_N"/>
</dbReference>
<reference evidence="16 18" key="2">
    <citation type="submission" date="2014-01" db="EMBL/GenBank/DDBJ databases">
        <title>Draft genome sequencing of Bacillus alcalophilus CGMCC 1.3604.</title>
        <authorList>
            <person name="Yang J."/>
            <person name="Diao L."/>
            <person name="Yang S."/>
        </authorList>
    </citation>
    <scope>NUCLEOTIDE SEQUENCE [LARGE SCALE GENOMIC DNA]</scope>
    <source>
        <strain evidence="16 18">CGMCC 1.3604</strain>
    </source>
</reference>
<dbReference type="InterPro" id="IPR040131">
    <property type="entry name" value="MnmG_N"/>
</dbReference>
<dbReference type="PROSITE" id="PS01281">
    <property type="entry name" value="GIDA_2"/>
    <property type="match status" value="1"/>
</dbReference>
<keyword evidence="9 12" id="KW-0520">NAD</keyword>
<evidence type="ECO:0000256" key="4">
    <source>
        <dbReference type="ARBA" id="ARBA00020461"/>
    </source>
</evidence>
<evidence type="ECO:0000256" key="12">
    <source>
        <dbReference type="HAMAP-Rule" id="MF_00129"/>
    </source>
</evidence>
<keyword evidence="5 12" id="KW-0963">Cytoplasm</keyword>
<dbReference type="PROSITE" id="PS01280">
    <property type="entry name" value="GIDA_1"/>
    <property type="match status" value="1"/>
</dbReference>
<evidence type="ECO:0000256" key="6">
    <source>
        <dbReference type="ARBA" id="ARBA00022630"/>
    </source>
</evidence>
<dbReference type="GO" id="GO:0005829">
    <property type="term" value="C:cytosol"/>
    <property type="evidence" value="ECO:0007669"/>
    <property type="project" value="TreeGrafter"/>
</dbReference>
<dbReference type="PANTHER" id="PTHR11806:SF0">
    <property type="entry name" value="PROTEIN MTO1 HOMOLOG, MITOCHONDRIAL"/>
    <property type="match status" value="1"/>
</dbReference>
<comment type="cofactor">
    <cofactor evidence="1 12">
        <name>FAD</name>
        <dbReference type="ChEBI" id="CHEBI:57692"/>
    </cofactor>
</comment>
<keyword evidence="7 12" id="KW-0819">tRNA processing</keyword>
<evidence type="ECO:0000256" key="7">
    <source>
        <dbReference type="ARBA" id="ARBA00022694"/>
    </source>
</evidence>
<keyword evidence="17" id="KW-1185">Reference proteome</keyword>
<dbReference type="GO" id="GO:0002098">
    <property type="term" value="P:tRNA wobble uridine modification"/>
    <property type="evidence" value="ECO:0007669"/>
    <property type="project" value="InterPro"/>
</dbReference>
<dbReference type="Proteomes" id="UP000002754">
    <property type="component" value="Unassembled WGS sequence"/>
</dbReference>
<dbReference type="EMBL" id="ALPT02000068">
    <property type="protein sequence ID" value="KGA96307.1"/>
    <property type="molecule type" value="Genomic_DNA"/>
</dbReference>
<dbReference type="InterPro" id="IPR002218">
    <property type="entry name" value="MnmG-rel"/>
</dbReference>
<gene>
    <name evidence="12" type="primary">mnmG</name>
    <name evidence="12" type="synonym">gidA</name>
    <name evidence="16" type="ORF">AJ85_14225</name>
    <name evidence="15" type="ORF">BALCAV_0217090</name>
</gene>
<dbReference type="FunFam" id="3.50.50.60:FF:000063">
    <property type="entry name" value="tRNA uridine 5-carboxymethylaminomethyl modification enzyme MnmG"/>
    <property type="match status" value="1"/>
</dbReference>
<dbReference type="GO" id="GO:0030488">
    <property type="term" value="P:tRNA methylation"/>
    <property type="evidence" value="ECO:0007669"/>
    <property type="project" value="TreeGrafter"/>
</dbReference>